<feature type="compositionally biased region" description="Low complexity" evidence="1">
    <location>
        <begin position="131"/>
        <end position="143"/>
    </location>
</feature>
<feature type="compositionally biased region" description="Basic residues" evidence="1">
    <location>
        <begin position="45"/>
        <end position="58"/>
    </location>
</feature>
<name>A0A9D4B348_9SAUR</name>
<evidence type="ECO:0000313" key="3">
    <source>
        <dbReference type="Proteomes" id="UP000827986"/>
    </source>
</evidence>
<keyword evidence="3" id="KW-1185">Reference proteome</keyword>
<organism evidence="2 3">
    <name type="scientific">Mauremys mutica</name>
    <name type="common">yellowpond turtle</name>
    <dbReference type="NCBI Taxonomy" id="74926"/>
    <lineage>
        <taxon>Eukaryota</taxon>
        <taxon>Metazoa</taxon>
        <taxon>Chordata</taxon>
        <taxon>Craniata</taxon>
        <taxon>Vertebrata</taxon>
        <taxon>Euteleostomi</taxon>
        <taxon>Archelosauria</taxon>
        <taxon>Testudinata</taxon>
        <taxon>Testudines</taxon>
        <taxon>Cryptodira</taxon>
        <taxon>Durocryptodira</taxon>
        <taxon>Testudinoidea</taxon>
        <taxon>Geoemydidae</taxon>
        <taxon>Geoemydinae</taxon>
        <taxon>Mauremys</taxon>
    </lineage>
</organism>
<dbReference type="AlphaFoldDB" id="A0A9D4B348"/>
<accession>A0A9D4B348</accession>
<evidence type="ECO:0000256" key="1">
    <source>
        <dbReference type="SAM" id="MobiDB-lite"/>
    </source>
</evidence>
<feature type="non-terminal residue" evidence="2">
    <location>
        <position position="1"/>
    </location>
</feature>
<feature type="non-terminal residue" evidence="2">
    <location>
        <position position="171"/>
    </location>
</feature>
<proteinExistence type="predicted"/>
<dbReference type="Proteomes" id="UP000827986">
    <property type="component" value="Unassembled WGS sequence"/>
</dbReference>
<reference evidence="2" key="1">
    <citation type="submission" date="2021-09" db="EMBL/GenBank/DDBJ databases">
        <title>The genome of Mauremys mutica provides insights into the evolution of semi-aquatic lifestyle.</title>
        <authorList>
            <person name="Gong S."/>
            <person name="Gao Y."/>
        </authorList>
    </citation>
    <scope>NUCLEOTIDE SEQUENCE</scope>
    <source>
        <strain evidence="2">MM-2020</strain>
        <tissue evidence="2">Muscle</tissue>
    </source>
</reference>
<comment type="caution">
    <text evidence="2">The sequence shown here is derived from an EMBL/GenBank/DDBJ whole genome shotgun (WGS) entry which is preliminary data.</text>
</comment>
<feature type="region of interest" description="Disordered" evidence="1">
    <location>
        <begin position="111"/>
        <end position="157"/>
    </location>
</feature>
<feature type="compositionally biased region" description="Basic and acidic residues" evidence="1">
    <location>
        <begin position="8"/>
        <end position="18"/>
    </location>
</feature>
<protein>
    <submittedName>
        <fullName evidence="2">Uncharacterized protein</fullName>
    </submittedName>
</protein>
<feature type="region of interest" description="Disordered" evidence="1">
    <location>
        <begin position="1"/>
        <end position="64"/>
    </location>
</feature>
<gene>
    <name evidence="2" type="ORF">KIL84_012353</name>
</gene>
<dbReference type="EMBL" id="JAHDVG010000474">
    <property type="protein sequence ID" value="KAH1178651.1"/>
    <property type="molecule type" value="Genomic_DNA"/>
</dbReference>
<sequence length="171" mass="18203">RGVIARRGPLDPRHRERPCLPPPPAAAQLGMSPRRALREAQTRCKGSRRAAQPRHRRGLAAAAAPCPETRMRGCAWEPSGRPPFGSGASAYHRPLLLQRPAPGSCPLATRARQRVGEQLPEGPVGGGGAAPPGSAPSWSPPVGDRTGHRRLSPGFKEAALRAAVQRGRLER</sequence>
<evidence type="ECO:0000313" key="2">
    <source>
        <dbReference type="EMBL" id="KAH1178651.1"/>
    </source>
</evidence>